<keyword evidence="2" id="KW-0472">Membrane</keyword>
<dbReference type="GO" id="GO:0016020">
    <property type="term" value="C:membrane"/>
    <property type="evidence" value="ECO:0007669"/>
    <property type="project" value="UniProtKB-SubCell"/>
</dbReference>
<organism evidence="6 7">
    <name type="scientific">Marmota monax</name>
    <name type="common">Woodchuck</name>
    <dbReference type="NCBI Taxonomy" id="9995"/>
    <lineage>
        <taxon>Eukaryota</taxon>
        <taxon>Metazoa</taxon>
        <taxon>Chordata</taxon>
        <taxon>Craniata</taxon>
        <taxon>Vertebrata</taxon>
        <taxon>Euteleostomi</taxon>
        <taxon>Mammalia</taxon>
        <taxon>Eutheria</taxon>
        <taxon>Euarchontoglires</taxon>
        <taxon>Glires</taxon>
        <taxon>Rodentia</taxon>
        <taxon>Sciuromorpha</taxon>
        <taxon>Sciuridae</taxon>
        <taxon>Xerinae</taxon>
        <taxon>Marmotini</taxon>
        <taxon>Marmota</taxon>
    </lineage>
</organism>
<evidence type="ECO:0000313" key="6">
    <source>
        <dbReference type="EMBL" id="VTJ91985.1"/>
    </source>
</evidence>
<dbReference type="EMBL" id="CABDUW010012836">
    <property type="protein sequence ID" value="VTJ91985.1"/>
    <property type="molecule type" value="Genomic_DNA"/>
</dbReference>
<dbReference type="GO" id="GO:0005041">
    <property type="term" value="F:low-density lipoprotein particle receptor activity"/>
    <property type="evidence" value="ECO:0007669"/>
    <property type="project" value="TreeGrafter"/>
</dbReference>
<feature type="domain" description="FAS1" evidence="5">
    <location>
        <begin position="86"/>
        <end position="202"/>
    </location>
</feature>
<dbReference type="SUPFAM" id="SSF82153">
    <property type="entry name" value="FAS1 domain"/>
    <property type="match status" value="2"/>
</dbReference>
<reference evidence="6" key="1">
    <citation type="submission" date="2019-04" db="EMBL/GenBank/DDBJ databases">
        <authorList>
            <person name="Alioto T."/>
            <person name="Alioto T."/>
        </authorList>
    </citation>
    <scope>NUCLEOTIDE SEQUENCE [LARGE SCALE GENOMIC DNA]</scope>
</reference>
<evidence type="ECO:0000256" key="3">
    <source>
        <dbReference type="ARBA" id="ARBA00023157"/>
    </source>
</evidence>
<dbReference type="InterPro" id="IPR000782">
    <property type="entry name" value="FAS1_domain"/>
</dbReference>
<name>A0A5E4DDC1_MARMO</name>
<dbReference type="PROSITE" id="PS50213">
    <property type="entry name" value="FAS1"/>
    <property type="match status" value="2"/>
</dbReference>
<keyword evidence="4" id="KW-0325">Glycoprotein</keyword>
<dbReference type="GO" id="GO:0030169">
    <property type="term" value="F:low-density lipoprotein particle binding"/>
    <property type="evidence" value="ECO:0007669"/>
    <property type="project" value="TreeGrafter"/>
</dbReference>
<evidence type="ECO:0000313" key="7">
    <source>
        <dbReference type="Proteomes" id="UP000335636"/>
    </source>
</evidence>
<protein>
    <recommendedName>
        <fullName evidence="5">FAS1 domain-containing protein</fullName>
    </recommendedName>
</protein>
<dbReference type="InterPro" id="IPR036378">
    <property type="entry name" value="FAS1_dom_sf"/>
</dbReference>
<gene>
    <name evidence="6" type="ORF">MONAX_5E026921</name>
</gene>
<dbReference type="FunFam" id="2.30.180.10:FF:000005">
    <property type="entry name" value="Stabilin 2"/>
    <property type="match status" value="2"/>
</dbReference>
<evidence type="ECO:0000256" key="4">
    <source>
        <dbReference type="ARBA" id="ARBA00023180"/>
    </source>
</evidence>
<dbReference type="Pfam" id="PF02469">
    <property type="entry name" value="Fasciclin"/>
    <property type="match status" value="2"/>
</dbReference>
<comment type="subcellular location">
    <subcellularLocation>
        <location evidence="1">Membrane</location>
    </subcellularLocation>
</comment>
<dbReference type="PANTHER" id="PTHR24038">
    <property type="entry name" value="STABILIN"/>
    <property type="match status" value="1"/>
</dbReference>
<proteinExistence type="predicted"/>
<evidence type="ECO:0000256" key="2">
    <source>
        <dbReference type="ARBA" id="ARBA00023136"/>
    </source>
</evidence>
<feature type="domain" description="FAS1" evidence="5">
    <location>
        <begin position="1"/>
        <end position="70"/>
    </location>
</feature>
<dbReference type="Proteomes" id="UP000335636">
    <property type="component" value="Unassembled WGS sequence"/>
</dbReference>
<dbReference type="PANTHER" id="PTHR24038:SF0">
    <property type="entry name" value="STABILIN-2"/>
    <property type="match status" value="1"/>
</dbReference>
<keyword evidence="7" id="KW-1185">Reference proteome</keyword>
<dbReference type="Gene3D" id="2.30.180.10">
    <property type="entry name" value="FAS1 domain"/>
    <property type="match status" value="2"/>
</dbReference>
<dbReference type="AlphaFoldDB" id="A0A5E4DDC1"/>
<sequence>MPQILRYHVIACQQLLLENLKLTPNATSLQGEQIVISVSQDTVYLNKKAKIISSDIITTNGIVHIIDKLLSPQNLLIIPRDASGKILQNLTTVAATHGYNRFMKLIQDSDLMSVITDPIHTPVTLFWPTDQALQALAPEQQNFLFNQVNKEKLKEYLKFHVIRDSRISAADLPRRAWNTLQGSELSVKCGTDRDVVSIIPRG</sequence>
<keyword evidence="3" id="KW-1015">Disulfide bond</keyword>
<evidence type="ECO:0000259" key="5">
    <source>
        <dbReference type="PROSITE" id="PS50213"/>
    </source>
</evidence>
<dbReference type="SMART" id="SM00554">
    <property type="entry name" value="FAS1"/>
    <property type="match status" value="2"/>
</dbReference>
<evidence type="ECO:0000256" key="1">
    <source>
        <dbReference type="ARBA" id="ARBA00004370"/>
    </source>
</evidence>
<accession>A0A5E4DDC1</accession>
<comment type="caution">
    <text evidence="6">The sequence shown here is derived from an EMBL/GenBank/DDBJ whole genome shotgun (WGS) entry which is preliminary data.</text>
</comment>